<feature type="signal peptide" evidence="1">
    <location>
        <begin position="1"/>
        <end position="22"/>
    </location>
</feature>
<gene>
    <name evidence="2" type="ORF">F5050DRAFT_1898768</name>
</gene>
<dbReference type="InterPro" id="IPR058655">
    <property type="entry name" value="Mok11-14/Ags1-like"/>
</dbReference>
<sequence length="171" mass="19094">MCSASIIIIMVIPTATVFPNTAAPNYRNMTAPPFRHLAWSLIVPYRIRFYDDIVYLLEANLPLAPLCGYSMESSTMNMVLRSTLHPRFPAPSPKSNTDLKDGESEKLFGNNEIIGWPEDMNKRRKVLIVTLEYKIIDWKLKVKIGGLGVMSSLMGKAMTEVDSQGSGISPE</sequence>
<name>A0ABQ8PZ23_9AGAR</name>
<keyword evidence="1" id="KW-0732">Signal</keyword>
<proteinExistence type="predicted"/>
<dbReference type="EMBL" id="MU791363">
    <property type="protein sequence ID" value="KAJ3990884.1"/>
    <property type="molecule type" value="Genomic_DNA"/>
</dbReference>
<reference evidence="2" key="1">
    <citation type="submission" date="2022-08" db="EMBL/GenBank/DDBJ databases">
        <authorList>
            <consortium name="DOE Joint Genome Institute"/>
            <person name="Min B."/>
            <person name="Riley R."/>
            <person name="Sierra-Patev S."/>
            <person name="Naranjo-Ortiz M."/>
            <person name="Looney B."/>
            <person name="Konkel Z."/>
            <person name="Slot J.C."/>
            <person name="Sakamoto Y."/>
            <person name="Steenwyk J.L."/>
            <person name="Rokas A."/>
            <person name="Carro J."/>
            <person name="Camarero S."/>
            <person name="Ferreira P."/>
            <person name="Molpeceres G."/>
            <person name="Ruiz-Duenas F.J."/>
            <person name="Serrano A."/>
            <person name="Henrissat B."/>
            <person name="Drula E."/>
            <person name="Hughes K.W."/>
            <person name="Mata J.L."/>
            <person name="Ishikawa N.K."/>
            <person name="Vargas-Isla R."/>
            <person name="Ushijima S."/>
            <person name="Smith C.A."/>
            <person name="Ahrendt S."/>
            <person name="Andreopoulos W."/>
            <person name="He G."/>
            <person name="Labutti K."/>
            <person name="Lipzen A."/>
            <person name="Ng V."/>
            <person name="Sandor L."/>
            <person name="Barry K."/>
            <person name="Martinez A.T."/>
            <person name="Xiao Y."/>
            <person name="Gibbons J.G."/>
            <person name="Terashima K."/>
            <person name="Hibbett D.S."/>
            <person name="Grigoriev I.V."/>
        </authorList>
    </citation>
    <scope>NUCLEOTIDE SEQUENCE</scope>
    <source>
        <strain evidence="2">TFB10827</strain>
    </source>
</reference>
<protein>
    <submittedName>
        <fullName evidence="2">Uncharacterized protein</fullName>
    </submittedName>
</protein>
<feature type="chain" id="PRO_5047402279" evidence="1">
    <location>
        <begin position="23"/>
        <end position="171"/>
    </location>
</feature>
<evidence type="ECO:0000256" key="1">
    <source>
        <dbReference type="SAM" id="SignalP"/>
    </source>
</evidence>
<comment type="caution">
    <text evidence="2">The sequence shown here is derived from an EMBL/GenBank/DDBJ whole genome shotgun (WGS) entry which is preliminary data.</text>
</comment>
<dbReference type="Proteomes" id="UP001163828">
    <property type="component" value="Unassembled WGS sequence"/>
</dbReference>
<dbReference type="PANTHER" id="PTHR47182">
    <property type="entry name" value="CELL WALL ALPHA-1,3-GLUCAN SYNTHASE AGS1-RELATED"/>
    <property type="match status" value="1"/>
</dbReference>
<evidence type="ECO:0000313" key="2">
    <source>
        <dbReference type="EMBL" id="KAJ3990884.1"/>
    </source>
</evidence>
<dbReference type="PANTHER" id="PTHR47182:SF2">
    <property type="entry name" value="CELL WALL ALPHA-1,3-GLUCAN SYNTHASE AGS1"/>
    <property type="match status" value="1"/>
</dbReference>
<keyword evidence="3" id="KW-1185">Reference proteome</keyword>
<accession>A0ABQ8PZ23</accession>
<evidence type="ECO:0000313" key="3">
    <source>
        <dbReference type="Proteomes" id="UP001163828"/>
    </source>
</evidence>
<organism evidence="2 3">
    <name type="scientific">Lentinula boryana</name>
    <dbReference type="NCBI Taxonomy" id="40481"/>
    <lineage>
        <taxon>Eukaryota</taxon>
        <taxon>Fungi</taxon>
        <taxon>Dikarya</taxon>
        <taxon>Basidiomycota</taxon>
        <taxon>Agaricomycotina</taxon>
        <taxon>Agaricomycetes</taxon>
        <taxon>Agaricomycetidae</taxon>
        <taxon>Agaricales</taxon>
        <taxon>Marasmiineae</taxon>
        <taxon>Omphalotaceae</taxon>
        <taxon>Lentinula</taxon>
    </lineage>
</organism>